<reference evidence="2" key="1">
    <citation type="journal article" date="2014" name="PLoS ONE">
        <title>Transcriptome-Based Identification of ABC Transporters in the Western Tarnished Plant Bug Lygus hesperus.</title>
        <authorList>
            <person name="Hull J.J."/>
            <person name="Chaney K."/>
            <person name="Geib S.M."/>
            <person name="Fabrick J.A."/>
            <person name="Brent C.S."/>
            <person name="Walsh D."/>
            <person name="Lavine L.C."/>
        </authorList>
    </citation>
    <scope>NUCLEOTIDE SEQUENCE</scope>
</reference>
<evidence type="ECO:0000313" key="7">
    <source>
        <dbReference type="EMBL" id="JAG22746.1"/>
    </source>
</evidence>
<dbReference type="EMBL" id="GBHO01020858">
    <property type="protein sequence ID" value="JAG22746.1"/>
    <property type="molecule type" value="Transcribed_RNA"/>
</dbReference>
<gene>
    <name evidence="2" type="primary">NRT1.7_5</name>
    <name evidence="10" type="synonym">NRT1.7_0</name>
    <name evidence="11" type="synonym">NRT1.7_1</name>
    <name evidence="5" type="synonym">NRT1.7_2</name>
    <name evidence="6" type="synonym">NRT1.7_3</name>
    <name evidence="8" type="synonym">NRT1.7_4</name>
    <name evidence="9" type="synonym">NRT1.7_6</name>
    <name evidence="7" type="synonym">NRT1.7_7</name>
    <name evidence="3" type="synonym">NRT1.7_8</name>
    <name evidence="4" type="synonym">NRT1.7_9</name>
    <name evidence="11" type="ORF">CM83_23610</name>
    <name evidence="10" type="ORF">CM83_23614</name>
    <name evidence="5" type="ORF">CM83_23619</name>
    <name evidence="6" type="ORF">CM83_23623</name>
    <name evidence="7" type="ORF">CM83_23633</name>
    <name evidence="4" type="ORF">CM83_23641</name>
    <name evidence="3" type="ORF">CM83_23649</name>
    <name evidence="2" type="ORF">CM83_23656</name>
    <name evidence="9" type="ORF">CM83_23661</name>
    <name evidence="8" type="ORF">CM83_23670</name>
</gene>
<dbReference type="EMBL" id="GBHO01020862">
    <property type="protein sequence ID" value="JAG22742.1"/>
    <property type="molecule type" value="Transcribed_RNA"/>
</dbReference>
<evidence type="ECO:0000313" key="5">
    <source>
        <dbReference type="EMBL" id="JAG22741.1"/>
    </source>
</evidence>
<evidence type="ECO:0000313" key="9">
    <source>
        <dbReference type="EMBL" id="JAG34433.1"/>
    </source>
</evidence>
<reference evidence="2" key="2">
    <citation type="submission" date="2014-07" db="EMBL/GenBank/DDBJ databases">
        <authorList>
            <person name="Hull J."/>
        </authorList>
    </citation>
    <scope>NUCLEOTIDE SEQUENCE</scope>
</reference>
<evidence type="ECO:0000256" key="1">
    <source>
        <dbReference type="SAM" id="Phobius"/>
    </source>
</evidence>
<dbReference type="EMBL" id="GBHO01001043">
    <property type="protein sequence ID" value="JAG42561.1"/>
    <property type="molecule type" value="Transcribed_RNA"/>
</dbReference>
<feature type="transmembrane region" description="Helical" evidence="1">
    <location>
        <begin position="47"/>
        <end position="72"/>
    </location>
</feature>
<keyword evidence="1" id="KW-1133">Transmembrane helix</keyword>
<dbReference type="EMBL" id="GBHO01001044">
    <property type="protein sequence ID" value="JAG42560.1"/>
    <property type="molecule type" value="Transcribed_RNA"/>
</dbReference>
<evidence type="ECO:0000313" key="10">
    <source>
        <dbReference type="EMBL" id="JAG42560.1"/>
    </source>
</evidence>
<dbReference type="EMBL" id="GBHO01025965">
    <property type="protein sequence ID" value="JAG17639.1"/>
    <property type="molecule type" value="Transcribed_RNA"/>
</dbReference>
<evidence type="ECO:0000313" key="2">
    <source>
        <dbReference type="EMBL" id="JAG17639.1"/>
    </source>
</evidence>
<evidence type="ECO:0000313" key="8">
    <source>
        <dbReference type="EMBL" id="JAG34430.1"/>
    </source>
</evidence>
<evidence type="ECO:0000313" key="11">
    <source>
        <dbReference type="EMBL" id="JAG42561.1"/>
    </source>
</evidence>
<feature type="transmembrane region" description="Helical" evidence="1">
    <location>
        <begin position="107"/>
        <end position="137"/>
    </location>
</feature>
<evidence type="ECO:0000313" key="6">
    <source>
        <dbReference type="EMBL" id="JAG22742.1"/>
    </source>
</evidence>
<sequence length="140" mass="15124">MYAMQALSPKDTLSTNSQPFVTVHAATASSTTYVGALLSRCSDARRVWVSTIASFTLLSLSALTIAACFIPFTTHHVTFFGEQLDPISQNLMAFLAHGVPLQTQNVVLQLVCFVLVGVGTIAIYGAMAVYSACVLLYRYH</sequence>
<keyword evidence="1" id="KW-0472">Membrane</keyword>
<dbReference type="EMBL" id="GBHO01025958">
    <property type="protein sequence ID" value="JAG17646.1"/>
    <property type="molecule type" value="Transcribed_RNA"/>
</dbReference>
<evidence type="ECO:0000313" key="3">
    <source>
        <dbReference type="EMBL" id="JAG17642.1"/>
    </source>
</evidence>
<evidence type="ECO:0000313" key="4">
    <source>
        <dbReference type="EMBL" id="JAG17646.1"/>
    </source>
</evidence>
<dbReference type="EMBL" id="GBHO01009171">
    <property type="protein sequence ID" value="JAG34433.1"/>
    <property type="molecule type" value="Transcribed_RNA"/>
</dbReference>
<dbReference type="AlphaFoldDB" id="A0A0A9XCF4"/>
<accession>A0A0A9XCF4</accession>
<organism evidence="2">
    <name type="scientific">Lygus hesperus</name>
    <name type="common">Western plant bug</name>
    <dbReference type="NCBI Taxonomy" id="30085"/>
    <lineage>
        <taxon>Eukaryota</taxon>
        <taxon>Metazoa</taxon>
        <taxon>Ecdysozoa</taxon>
        <taxon>Arthropoda</taxon>
        <taxon>Hexapoda</taxon>
        <taxon>Insecta</taxon>
        <taxon>Pterygota</taxon>
        <taxon>Neoptera</taxon>
        <taxon>Paraneoptera</taxon>
        <taxon>Hemiptera</taxon>
        <taxon>Heteroptera</taxon>
        <taxon>Panheteroptera</taxon>
        <taxon>Cimicomorpha</taxon>
        <taxon>Miridae</taxon>
        <taxon>Mirini</taxon>
        <taxon>Lygus</taxon>
    </lineage>
</organism>
<dbReference type="EMBL" id="GBHO01009174">
    <property type="protein sequence ID" value="JAG34430.1"/>
    <property type="molecule type" value="Transcribed_RNA"/>
</dbReference>
<dbReference type="EMBL" id="GBHO01020863">
    <property type="protein sequence ID" value="JAG22741.1"/>
    <property type="molecule type" value="Transcribed_RNA"/>
</dbReference>
<proteinExistence type="predicted"/>
<protein>
    <submittedName>
        <fullName evidence="2">Nitrate transporter 1.7</fullName>
    </submittedName>
</protein>
<name>A0A0A9XCF4_LYGHE</name>
<dbReference type="EMBL" id="GBHO01025962">
    <property type="protein sequence ID" value="JAG17642.1"/>
    <property type="molecule type" value="Transcribed_RNA"/>
</dbReference>
<keyword evidence="1" id="KW-0812">Transmembrane</keyword>